<dbReference type="OrthoDB" id="194468at2759"/>
<dbReference type="PANTHER" id="PTHR12941:SF10">
    <property type="entry name" value="ER MEMBRANE PROTEIN COMPLEX SUBUNIT 8_9 HOMOLOG"/>
    <property type="match status" value="1"/>
</dbReference>
<dbReference type="InterPro" id="IPR005366">
    <property type="entry name" value="EMC8/9"/>
</dbReference>
<dbReference type="PROSITE" id="PS50249">
    <property type="entry name" value="MPN"/>
    <property type="match status" value="1"/>
</dbReference>
<proteinExistence type="inferred from homology"/>
<comment type="similarity">
    <text evidence="1">Belongs to the EMC8/EMC9 family.</text>
</comment>
<evidence type="ECO:0000313" key="3">
    <source>
        <dbReference type="EMBL" id="OBZ90299.1"/>
    </source>
</evidence>
<evidence type="ECO:0000313" key="4">
    <source>
        <dbReference type="Proteomes" id="UP000093000"/>
    </source>
</evidence>
<protein>
    <submittedName>
        <fullName evidence="3">ER membrane protein complex subunit 9</fullName>
    </submittedName>
</protein>
<name>A0A1C7NN56_9FUNG</name>
<reference evidence="3 4" key="1">
    <citation type="submission" date="2016-03" db="EMBL/GenBank/DDBJ databases">
        <title>Choanephora cucurbitarum.</title>
        <authorList>
            <person name="Min B."/>
            <person name="Park H."/>
            <person name="Park J.-H."/>
            <person name="Shin H.-D."/>
            <person name="Choi I.-G."/>
        </authorList>
    </citation>
    <scope>NUCLEOTIDE SEQUENCE [LARGE SCALE GENOMIC DNA]</scope>
    <source>
        <strain evidence="3 4">KUS-F28377</strain>
    </source>
</reference>
<dbReference type="CDD" id="cd08060">
    <property type="entry name" value="MPN_UPF0172"/>
    <property type="match status" value="1"/>
</dbReference>
<dbReference type="STRING" id="101091.A0A1C7NN56"/>
<dbReference type="AlphaFoldDB" id="A0A1C7NN56"/>
<dbReference type="PANTHER" id="PTHR12941">
    <property type="entry name" value="ER MEMBRANE PROTEIN COMPLEX"/>
    <property type="match status" value="1"/>
</dbReference>
<dbReference type="EMBL" id="LUGH01000055">
    <property type="protein sequence ID" value="OBZ90299.1"/>
    <property type="molecule type" value="Genomic_DNA"/>
</dbReference>
<dbReference type="SUPFAM" id="SSF102712">
    <property type="entry name" value="JAB1/MPN domain"/>
    <property type="match status" value="1"/>
</dbReference>
<keyword evidence="4" id="KW-1185">Reference proteome</keyword>
<evidence type="ECO:0000256" key="1">
    <source>
        <dbReference type="ARBA" id="ARBA00007461"/>
    </source>
</evidence>
<dbReference type="GO" id="GO:0072546">
    <property type="term" value="C:EMC complex"/>
    <property type="evidence" value="ECO:0007669"/>
    <property type="project" value="InterPro"/>
</dbReference>
<feature type="domain" description="MPN" evidence="2">
    <location>
        <begin position="1"/>
        <end position="131"/>
    </location>
</feature>
<dbReference type="Pfam" id="PF03665">
    <property type="entry name" value="UPF0172"/>
    <property type="match status" value="1"/>
</dbReference>
<sequence length="131" mass="14716">MIDYHAYTVPLMHAAKYPSSDVCGVLLGNTRQDGQLEIKTAVPFFHHWTTLTPMLEVGLRQTELYAKENNLSMVGWYHGHARLDDTSLSEQAIKVAETIKQNNSSHKAVIFMIDNKQLSNINQDSSAITVN</sequence>
<comment type="caution">
    <text evidence="3">The sequence shown here is derived from an EMBL/GenBank/DDBJ whole genome shotgun (WGS) entry which is preliminary data.</text>
</comment>
<organism evidence="3 4">
    <name type="scientific">Choanephora cucurbitarum</name>
    <dbReference type="NCBI Taxonomy" id="101091"/>
    <lineage>
        <taxon>Eukaryota</taxon>
        <taxon>Fungi</taxon>
        <taxon>Fungi incertae sedis</taxon>
        <taxon>Mucoromycota</taxon>
        <taxon>Mucoromycotina</taxon>
        <taxon>Mucoromycetes</taxon>
        <taxon>Mucorales</taxon>
        <taxon>Mucorineae</taxon>
        <taxon>Choanephoraceae</taxon>
        <taxon>Choanephoroideae</taxon>
        <taxon>Choanephora</taxon>
    </lineage>
</organism>
<accession>A0A1C7NN56</accession>
<dbReference type="InterPro" id="IPR037518">
    <property type="entry name" value="MPN"/>
</dbReference>
<dbReference type="Gene3D" id="3.40.140.10">
    <property type="entry name" value="Cytidine Deaminase, domain 2"/>
    <property type="match status" value="1"/>
</dbReference>
<gene>
    <name evidence="3" type="primary">Emc9</name>
    <name evidence="3" type="ORF">A0J61_01641</name>
</gene>
<dbReference type="Proteomes" id="UP000093000">
    <property type="component" value="Unassembled WGS sequence"/>
</dbReference>
<dbReference type="InParanoid" id="A0A1C7NN56"/>
<evidence type="ECO:0000259" key="2">
    <source>
        <dbReference type="PROSITE" id="PS50249"/>
    </source>
</evidence>